<evidence type="ECO:0000313" key="3">
    <source>
        <dbReference type="Proteomes" id="UP001499910"/>
    </source>
</evidence>
<feature type="chain" id="PRO_5046611878" description="Dihydrodipicolinate reductase" evidence="1">
    <location>
        <begin position="29"/>
        <end position="126"/>
    </location>
</feature>
<keyword evidence="1" id="KW-0732">Signal</keyword>
<name>A0ABP9LJV5_9RHOB</name>
<evidence type="ECO:0000313" key="2">
    <source>
        <dbReference type="EMBL" id="GAA5080043.1"/>
    </source>
</evidence>
<comment type="caution">
    <text evidence="2">The sequence shown here is derived from an EMBL/GenBank/DDBJ whole genome shotgun (WGS) entry which is preliminary data.</text>
</comment>
<accession>A0ABP9LJV5</accession>
<sequence>MLRHLTGPAAFCAGVLLGMTGTANTAMAEEFSTLTTRDSFVRLVEGRELSRFGIRLMVTPDGQIVGRAFGTRVTGAWAWNDGYFCRDLYFGSEDLGFNCQTVEVSGETLRFTPDRGAGEFADLTLR</sequence>
<reference evidence="3" key="1">
    <citation type="journal article" date="2019" name="Int. J. Syst. Evol. Microbiol.">
        <title>The Global Catalogue of Microorganisms (GCM) 10K type strain sequencing project: providing services to taxonomists for standard genome sequencing and annotation.</title>
        <authorList>
            <consortium name="The Broad Institute Genomics Platform"/>
            <consortium name="The Broad Institute Genome Sequencing Center for Infectious Disease"/>
            <person name="Wu L."/>
            <person name="Ma J."/>
        </authorList>
    </citation>
    <scope>NUCLEOTIDE SEQUENCE [LARGE SCALE GENOMIC DNA]</scope>
    <source>
        <strain evidence="3">JCM 18015</strain>
    </source>
</reference>
<evidence type="ECO:0008006" key="4">
    <source>
        <dbReference type="Google" id="ProtNLM"/>
    </source>
</evidence>
<protein>
    <recommendedName>
        <fullName evidence="4">Dihydrodipicolinate reductase</fullName>
    </recommendedName>
</protein>
<dbReference type="EMBL" id="BAABHW010000006">
    <property type="protein sequence ID" value="GAA5080043.1"/>
    <property type="molecule type" value="Genomic_DNA"/>
</dbReference>
<gene>
    <name evidence="2" type="ORF">GCM10023209_33050</name>
</gene>
<proteinExistence type="predicted"/>
<keyword evidence="3" id="KW-1185">Reference proteome</keyword>
<evidence type="ECO:0000256" key="1">
    <source>
        <dbReference type="SAM" id="SignalP"/>
    </source>
</evidence>
<dbReference type="Proteomes" id="UP001499910">
    <property type="component" value="Unassembled WGS sequence"/>
</dbReference>
<dbReference type="RefSeq" id="WP_259553374.1">
    <property type="nucleotide sequence ID" value="NZ_BAABHW010000006.1"/>
</dbReference>
<feature type="signal peptide" evidence="1">
    <location>
        <begin position="1"/>
        <end position="28"/>
    </location>
</feature>
<organism evidence="2 3">
    <name type="scientific">[Roseibacterium] beibuensis</name>
    <dbReference type="NCBI Taxonomy" id="1193142"/>
    <lineage>
        <taxon>Bacteria</taxon>
        <taxon>Pseudomonadati</taxon>
        <taxon>Pseudomonadota</taxon>
        <taxon>Alphaproteobacteria</taxon>
        <taxon>Rhodobacterales</taxon>
        <taxon>Roseobacteraceae</taxon>
        <taxon>Roseicyclus</taxon>
    </lineage>
</organism>